<dbReference type="RefSeq" id="WP_127588094.1">
    <property type="nucleotide sequence ID" value="NZ_RPJX01000125.1"/>
</dbReference>
<sequence>MRILTPRGHDWTHRFPAIEAAARNVHLRPIILLGALGSGKTRFARRLTEEVGAPSMSSSLVEV</sequence>
<organism evidence="1">
    <name type="scientific">Sinorhizobium medicae</name>
    <dbReference type="NCBI Taxonomy" id="110321"/>
    <lineage>
        <taxon>Bacteria</taxon>
        <taxon>Pseudomonadati</taxon>
        <taxon>Pseudomonadota</taxon>
        <taxon>Alphaproteobacteria</taxon>
        <taxon>Hyphomicrobiales</taxon>
        <taxon>Rhizobiaceae</taxon>
        <taxon>Sinorhizobium/Ensifer group</taxon>
        <taxon>Sinorhizobium</taxon>
    </lineage>
</organism>
<dbReference type="AlphaFoldDB" id="A0A6G1WKT8"/>
<protein>
    <submittedName>
        <fullName evidence="1">Uncharacterized protein</fullName>
    </submittedName>
</protein>
<proteinExistence type="predicted"/>
<dbReference type="InterPro" id="IPR027417">
    <property type="entry name" value="P-loop_NTPase"/>
</dbReference>
<dbReference type="EMBL" id="WISB01000095">
    <property type="protein sequence ID" value="MQW70339.1"/>
    <property type="molecule type" value="Genomic_DNA"/>
</dbReference>
<evidence type="ECO:0000313" key="1">
    <source>
        <dbReference type="EMBL" id="MQW70339.1"/>
    </source>
</evidence>
<dbReference type="SUPFAM" id="SSF52540">
    <property type="entry name" value="P-loop containing nucleoside triphosphate hydrolases"/>
    <property type="match status" value="1"/>
</dbReference>
<accession>A0A6G1WKT8</accession>
<gene>
    <name evidence="1" type="ORF">GHJ91_14560</name>
</gene>
<reference evidence="1" key="1">
    <citation type="journal article" date="2013" name="Genome Biol.">
        <title>Comparative genomics of the core and accessory genomes of 48 Sinorhizobium strains comprising five genospecies.</title>
        <authorList>
            <person name="Sugawara M."/>
            <person name="Epstein B."/>
            <person name="Badgley B.D."/>
            <person name="Unno T."/>
            <person name="Xu L."/>
            <person name="Reese J."/>
            <person name="Gyaneshwar P."/>
            <person name="Denny R."/>
            <person name="Mudge J."/>
            <person name="Bharti A.K."/>
            <person name="Farmer A.D."/>
            <person name="May G.D."/>
            <person name="Woodward J.E."/>
            <person name="Medigue C."/>
            <person name="Vallenet D."/>
            <person name="Lajus A."/>
            <person name="Rouy Z."/>
            <person name="Martinez-Vaz B."/>
            <person name="Tiffin P."/>
            <person name="Young N.D."/>
            <person name="Sadowsky M.J."/>
        </authorList>
    </citation>
    <scope>NUCLEOTIDE SEQUENCE</scope>
    <source>
        <strain evidence="1">M1</strain>
    </source>
</reference>
<comment type="caution">
    <text evidence="1">The sequence shown here is derived from an EMBL/GenBank/DDBJ whole genome shotgun (WGS) entry which is preliminary data.</text>
</comment>
<name>A0A6G1WKT8_9HYPH</name>